<gene>
    <name evidence="6" type="ORF">CIK83_02690</name>
</gene>
<dbReference type="Gene3D" id="1.10.530.10">
    <property type="match status" value="1"/>
</dbReference>
<comment type="caution">
    <text evidence="6">The sequence shown here is derived from an EMBL/GenBank/DDBJ whole genome shotgun (WGS) entry which is preliminary data.</text>
</comment>
<feature type="domain" description="Transglycosylase SLT" evidence="4">
    <location>
        <begin position="504"/>
        <end position="615"/>
    </location>
</feature>
<dbReference type="GeneID" id="303187805"/>
<feature type="signal peptide" evidence="3">
    <location>
        <begin position="1"/>
        <end position="26"/>
    </location>
</feature>
<feature type="chain" id="PRO_5016959687" evidence="3">
    <location>
        <begin position="27"/>
        <end position="664"/>
    </location>
</feature>
<dbReference type="Gene3D" id="1.10.1240.20">
    <property type="entry name" value="Lytic transglycosylase, superhelical linker domain"/>
    <property type="match status" value="1"/>
</dbReference>
<organism evidence="6 7">
    <name type="scientific">Vibrio casei</name>
    <dbReference type="NCBI Taxonomy" id="673372"/>
    <lineage>
        <taxon>Bacteria</taxon>
        <taxon>Pseudomonadati</taxon>
        <taxon>Pseudomonadota</taxon>
        <taxon>Gammaproteobacteria</taxon>
        <taxon>Vibrionales</taxon>
        <taxon>Vibrionaceae</taxon>
        <taxon>Vibrio</taxon>
    </lineage>
</organism>
<evidence type="ECO:0000256" key="2">
    <source>
        <dbReference type="ARBA" id="ARBA00022729"/>
    </source>
</evidence>
<dbReference type="SUPFAM" id="SSF53955">
    <property type="entry name" value="Lysozyme-like"/>
    <property type="match status" value="1"/>
</dbReference>
<dbReference type="NCBIfam" id="NF008631">
    <property type="entry name" value="PRK11619.1"/>
    <property type="match status" value="1"/>
</dbReference>
<feature type="domain" description="Lytic transglycosylase superhelical linker" evidence="5">
    <location>
        <begin position="428"/>
        <end position="491"/>
    </location>
</feature>
<sequence length="664" mass="76585">MPHLKKTIFSCLASATYLLASGITVAQPVAATQVADKKNNDANLIVLSPLEKQRQVYQQAQDLLDNDDVAGYQLIRPQITSYPLTPYVDYRAFISDIENRSPKEVNEFEEKYKTVPFSSRISGNYLNALAKSKQWKVITQYQTQEPKGQSYQCYYYYAKWTEGEKTLAYKGAKQLWLTGSSVSSACDNLFSEWASAGLRGDDVVLERMLLTFQSSNSRLFSYLDNLLKSDSAKEKSRDLQHLYLKPNGVLEYSQKNKVTSFSQTLTELAFSRLIRMNTQQAVEYFDEVMRLQKIPKSTRADLANLVSAWLMNTDSRDLAKWRDNTLNQYGQTSRLERRARLAIQNGDWTSLDHWIEKLPESDKNTTRWQYWKGRVELSQGKDKQAKQRLNKILGQRDFYSVAAANLLGEPIRYQSKVLNGPLADISNDKEALGRIQEMIAVDKINAAKSEWRWLLWHSTESEKKALAHYATKKRWHNFAVVATIEAKMWDYTSMRFPIAHRWWFNFYSKKNNVPLITLLSLARQESALDIEARSPVGARGIMQIMPTTAKHTADVYDLEYDHPDELYDIQKNIEIGSSYLGGLMDDFDNNRIFAFAAYNAGPHRVKTWRARTNQSIDAYSFIEAIPFNETRGYVQNILMFETYYRNLLGQSGSFLTPDEIKEKY</sequence>
<evidence type="ECO:0000313" key="7">
    <source>
        <dbReference type="Proteomes" id="UP000252479"/>
    </source>
</evidence>
<dbReference type="InterPro" id="IPR012289">
    <property type="entry name" value="Lytic_TGlycosylase_superhlx_L"/>
</dbReference>
<dbReference type="GO" id="GO:0004553">
    <property type="term" value="F:hydrolase activity, hydrolyzing O-glycosyl compounds"/>
    <property type="evidence" value="ECO:0007669"/>
    <property type="project" value="InterPro"/>
</dbReference>
<comment type="similarity">
    <text evidence="1">Belongs to the transglycosylase Slt family.</text>
</comment>
<dbReference type="OrthoDB" id="92254at2"/>
<dbReference type="Pfam" id="PF01464">
    <property type="entry name" value="SLT"/>
    <property type="match status" value="1"/>
</dbReference>
<protein>
    <submittedName>
        <fullName evidence="6">Murein transglycosylase</fullName>
    </submittedName>
</protein>
<dbReference type="InterPro" id="IPR023346">
    <property type="entry name" value="Lysozyme-like_dom_sf"/>
</dbReference>
<name>A0A368LL36_9VIBR</name>
<dbReference type="CDD" id="cd13401">
    <property type="entry name" value="Slt70-like"/>
    <property type="match status" value="1"/>
</dbReference>
<evidence type="ECO:0000259" key="5">
    <source>
        <dbReference type="Pfam" id="PF14718"/>
    </source>
</evidence>
<dbReference type="EMBL" id="QPGL01000001">
    <property type="protein sequence ID" value="RCS72610.1"/>
    <property type="molecule type" value="Genomic_DNA"/>
</dbReference>
<keyword evidence="2 3" id="KW-0732">Signal</keyword>
<dbReference type="PANTHER" id="PTHR37423:SF5">
    <property type="entry name" value="SOLUBLE LYTIC MUREIN TRANSGLYCOSYLASE"/>
    <property type="match status" value="1"/>
</dbReference>
<dbReference type="SUPFAM" id="SSF48435">
    <property type="entry name" value="Bacterial muramidases"/>
    <property type="match status" value="1"/>
</dbReference>
<dbReference type="AlphaFoldDB" id="A0A368LL36"/>
<evidence type="ECO:0000256" key="1">
    <source>
        <dbReference type="ARBA" id="ARBA00007734"/>
    </source>
</evidence>
<dbReference type="InterPro" id="IPR037061">
    <property type="entry name" value="Lytic_TGlycoase_superhlx_L_sf"/>
</dbReference>
<dbReference type="InterPro" id="IPR008939">
    <property type="entry name" value="Lytic_TGlycosylase_superhlx_U"/>
</dbReference>
<proteinExistence type="inferred from homology"/>
<keyword evidence="7" id="KW-1185">Reference proteome</keyword>
<evidence type="ECO:0000259" key="4">
    <source>
        <dbReference type="Pfam" id="PF01464"/>
    </source>
</evidence>
<dbReference type="GO" id="GO:0042597">
    <property type="term" value="C:periplasmic space"/>
    <property type="evidence" value="ECO:0007669"/>
    <property type="project" value="InterPro"/>
</dbReference>
<dbReference type="RefSeq" id="WP_086961743.1">
    <property type="nucleotide sequence ID" value="NZ_AP018680.1"/>
</dbReference>
<accession>A0A368LL36</accession>
<evidence type="ECO:0000256" key="3">
    <source>
        <dbReference type="SAM" id="SignalP"/>
    </source>
</evidence>
<dbReference type="Proteomes" id="UP000252479">
    <property type="component" value="Unassembled WGS sequence"/>
</dbReference>
<dbReference type="PANTHER" id="PTHR37423">
    <property type="entry name" value="SOLUBLE LYTIC MUREIN TRANSGLYCOSYLASE-RELATED"/>
    <property type="match status" value="1"/>
</dbReference>
<dbReference type="Gene3D" id="1.25.20.10">
    <property type="entry name" value="Bacterial muramidases"/>
    <property type="match status" value="1"/>
</dbReference>
<reference evidence="6 7" key="1">
    <citation type="journal article" date="2017" name="Elife">
        <title>Extensive horizontal gene transfer in cheese-associated bacteria.</title>
        <authorList>
            <person name="Bonham K.S."/>
            <person name="Wolfe B.E."/>
            <person name="Dutton R.J."/>
        </authorList>
    </citation>
    <scope>NUCLEOTIDE SEQUENCE [LARGE SCALE GENOMIC DNA]</scope>
    <source>
        <strain evidence="6 7">JB196</strain>
    </source>
</reference>
<evidence type="ECO:0000313" key="6">
    <source>
        <dbReference type="EMBL" id="RCS72610.1"/>
    </source>
</evidence>
<dbReference type="Pfam" id="PF14718">
    <property type="entry name" value="SLT_L"/>
    <property type="match status" value="1"/>
</dbReference>
<dbReference type="InterPro" id="IPR008258">
    <property type="entry name" value="Transglycosylase_SLT_dom_1"/>
</dbReference>